<reference evidence="1 2" key="1">
    <citation type="submission" date="2019-08" db="EMBL/GenBank/DDBJ databases">
        <authorList>
            <person name="Chang H.C."/>
            <person name="Mun S.Y."/>
        </authorList>
    </citation>
    <scope>NUCLEOTIDE SEQUENCE [LARGE SCALE GENOMIC DNA]</scope>
    <source>
        <strain evidence="1 2">SK</strain>
    </source>
</reference>
<organism evidence="1 2">
    <name type="scientific">Weissella koreensis</name>
    <dbReference type="NCBI Taxonomy" id="165096"/>
    <lineage>
        <taxon>Bacteria</taxon>
        <taxon>Bacillati</taxon>
        <taxon>Bacillota</taxon>
        <taxon>Bacilli</taxon>
        <taxon>Lactobacillales</taxon>
        <taxon>Lactobacillaceae</taxon>
        <taxon>Weissella</taxon>
    </lineage>
</organism>
<accession>A0A7H1MLC5</accession>
<dbReference type="InterPro" id="IPR036412">
    <property type="entry name" value="HAD-like_sf"/>
</dbReference>
<dbReference type="InterPro" id="IPR036514">
    <property type="entry name" value="SGNH_hydro_sf"/>
</dbReference>
<dbReference type="InterPro" id="IPR023214">
    <property type="entry name" value="HAD_sf"/>
</dbReference>
<dbReference type="RefSeq" id="WP_104914538.1">
    <property type="nucleotide sequence ID" value="NZ_CP026847.1"/>
</dbReference>
<dbReference type="EMBL" id="CP043431">
    <property type="protein sequence ID" value="QNT64261.1"/>
    <property type="molecule type" value="Genomic_DNA"/>
</dbReference>
<dbReference type="SUPFAM" id="SSF56784">
    <property type="entry name" value="HAD-like"/>
    <property type="match status" value="1"/>
</dbReference>
<dbReference type="Gene3D" id="3.40.50.1000">
    <property type="entry name" value="HAD superfamily/HAD-like"/>
    <property type="match status" value="1"/>
</dbReference>
<gene>
    <name evidence="1" type="ORF">FY536_02750</name>
</gene>
<protein>
    <submittedName>
        <fullName evidence="1">FkbH domain-containing protein</fullName>
    </submittedName>
</protein>
<evidence type="ECO:0000313" key="1">
    <source>
        <dbReference type="EMBL" id="QNT64261.1"/>
    </source>
</evidence>
<dbReference type="InterPro" id="IPR010037">
    <property type="entry name" value="FkbH_domain"/>
</dbReference>
<evidence type="ECO:0000313" key="2">
    <source>
        <dbReference type="Proteomes" id="UP000516446"/>
    </source>
</evidence>
<sequence>MTVKDYSKLKLVIWDLDDAFWEGTISEGEITPIAKNVKLVKDLARRGIVSSICSKNDMDVVETKLKELNLSEYFVFKSVNWTSKGPRVKQLLEDIHLRAANVLFIDDNKLNLNEVEHYSPDIKVSLPDEINELYSVVDKIGKDDSELSRLNNYHVLEEKRDASREAVSNEEFLYSCEIKVEIHKDIENQFARVHELINRTNQLNFTKLRINENELRDLMANGNYELGYVTATDRFGDYGVVGFYALNLAKHKLEHFLFSCRTIGMGVENYLYHYLDDPELIVEEPVAYKIDMKDASKWINSSEQTYSEYTEMSSVSNTNKVLIKGSCELEWAVDLLKTDVPFVDELGHVNPDTSADITSFNHSVNMYDAFNLSEDQKRQFQQEVPMWDDELIDSAMLHDKFDIIFLSGFLDQWEGVYERIDTGEKIALGVDKRDLTNLDILKKTLNKLENKNNEYYIQEQRQKMLQFSAKYKFIGDLPAKEAAKNFKYIISKIPKETKVVIFLPSGYQRGNTSKMKNEGKVRGDYNLMVKEALADYDNVSFLDFTKFTKNDSDFLETQDHFSKEVYYEVAQEMQKIISDSSKTEVNLISKQDFEKSSFRNMYSKLNSLGLMKLVMRAKSIVKK</sequence>
<dbReference type="NCBIfam" id="TIGR01686">
    <property type="entry name" value="FkbH"/>
    <property type="match status" value="1"/>
</dbReference>
<keyword evidence="2" id="KW-1185">Reference proteome</keyword>
<dbReference type="AlphaFoldDB" id="A0A7H1MLC5"/>
<proteinExistence type="predicted"/>
<name>A0A7H1MLC5_9LACO</name>
<dbReference type="Gene3D" id="3.40.50.1110">
    <property type="entry name" value="SGNH hydrolase"/>
    <property type="match status" value="1"/>
</dbReference>
<dbReference type="Proteomes" id="UP000516446">
    <property type="component" value="Chromosome"/>
</dbReference>